<feature type="region of interest" description="Disordered" evidence="5">
    <location>
        <begin position="1"/>
        <end position="36"/>
    </location>
</feature>
<evidence type="ECO:0000256" key="5">
    <source>
        <dbReference type="SAM" id="MobiDB-lite"/>
    </source>
</evidence>
<comment type="caution">
    <text evidence="9">The sequence shown here is derived from an EMBL/GenBank/DDBJ whole genome shotgun (WGS) entry which is preliminary data.</text>
</comment>
<gene>
    <name evidence="9" type="ORF">AKO1_012184</name>
</gene>
<dbReference type="SUPFAM" id="SSF55785">
    <property type="entry name" value="PYP-like sensor domain (PAS domain)"/>
    <property type="match status" value="1"/>
</dbReference>
<evidence type="ECO:0000256" key="3">
    <source>
        <dbReference type="ARBA" id="ARBA00022989"/>
    </source>
</evidence>
<dbReference type="InterPro" id="IPR000014">
    <property type="entry name" value="PAS"/>
</dbReference>
<dbReference type="GO" id="GO:0016020">
    <property type="term" value="C:membrane"/>
    <property type="evidence" value="ECO:0007669"/>
    <property type="project" value="UniProtKB-SubCell"/>
</dbReference>
<comment type="subcellular location">
    <subcellularLocation>
        <location evidence="1">Membrane</location>
    </subcellularLocation>
</comment>
<dbReference type="AlphaFoldDB" id="A0AAW2ZDS3"/>
<name>A0AAW2ZDS3_9EUKA</name>
<feature type="transmembrane region" description="Helical" evidence="6">
    <location>
        <begin position="51"/>
        <end position="75"/>
    </location>
</feature>
<sequence>MTTADSVAQKHKGNDVSASDTHSSSKESTVSSNGKLDREHSRMSRFSAVDWVLILVGILVLFLCLAGGLIGYFVLEKGNYDAQVASFEQGGKTVIATIDKNIKLALNDLLVIQQFLQLFGALNFYTVFQPFVSSLSTSYIENGQVKLLPYITFYTYMDLVHSENVTSYLANIRSWGGNYTNVNYINGFLSTEPDVPRPYYYVTTLYIPEGKTSGTSIGSSLSRNQTITAVLESRSIQVSSKIDLAVGASGVAVIAPVIRSGVVTGFVSNSISISRLLSQSVTLSNDQGVVLLDYNDPDVTVMSVLTDGIKLKKDSDQHKYSDVIELLRNARSTSNSTVNIYNRQYVMIYFTNSLPASETKIIPLIVCLFFMLIVEVTLIILFFYRRIVIVRKMQDLTRGRLDILETHRVKLSALLKKSIRSEAKSRSIINSLTDIVIVIDKVGRILQTNQSFDNLFAFNEQEWNGGVKLSSILVDLDPMFFESLVSGSTLTTKASAKSGDDYQVEVKVSNMIGDDGVESKTPTSAVEKNKVELKLNKEEEEEEAYVVLLRRL</sequence>
<evidence type="ECO:0000313" key="9">
    <source>
        <dbReference type="EMBL" id="KAL0487306.1"/>
    </source>
</evidence>
<dbReference type="Proteomes" id="UP001431209">
    <property type="component" value="Unassembled WGS sequence"/>
</dbReference>
<keyword evidence="3 6" id="KW-1133">Transmembrane helix</keyword>
<keyword evidence="2 6" id="KW-0812">Transmembrane</keyword>
<proteinExistence type="predicted"/>
<evidence type="ECO:0000259" key="8">
    <source>
        <dbReference type="PROSITE" id="PS50839"/>
    </source>
</evidence>
<protein>
    <submittedName>
        <fullName evidence="9">7-dehydrocholesterol reductase</fullName>
    </submittedName>
</protein>
<dbReference type="PROSITE" id="PS50112">
    <property type="entry name" value="PAS"/>
    <property type="match status" value="1"/>
</dbReference>
<dbReference type="Gene3D" id="3.30.450.20">
    <property type="entry name" value="PAS domain"/>
    <property type="match status" value="1"/>
</dbReference>
<dbReference type="InterPro" id="IPR035965">
    <property type="entry name" value="PAS-like_dom_sf"/>
</dbReference>
<dbReference type="PROSITE" id="PS50839">
    <property type="entry name" value="CHASE"/>
    <property type="match status" value="1"/>
</dbReference>
<evidence type="ECO:0000256" key="1">
    <source>
        <dbReference type="ARBA" id="ARBA00004370"/>
    </source>
</evidence>
<accession>A0AAW2ZDS3</accession>
<organism evidence="9 10">
    <name type="scientific">Acrasis kona</name>
    <dbReference type="NCBI Taxonomy" id="1008807"/>
    <lineage>
        <taxon>Eukaryota</taxon>
        <taxon>Discoba</taxon>
        <taxon>Heterolobosea</taxon>
        <taxon>Tetramitia</taxon>
        <taxon>Eutetramitia</taxon>
        <taxon>Acrasidae</taxon>
        <taxon>Acrasis</taxon>
    </lineage>
</organism>
<dbReference type="GO" id="GO:0003824">
    <property type="term" value="F:catalytic activity"/>
    <property type="evidence" value="ECO:0007669"/>
    <property type="project" value="UniProtKB-ARBA"/>
</dbReference>
<keyword evidence="10" id="KW-1185">Reference proteome</keyword>
<feature type="compositionally biased region" description="Low complexity" evidence="5">
    <location>
        <begin position="17"/>
        <end position="32"/>
    </location>
</feature>
<evidence type="ECO:0000256" key="6">
    <source>
        <dbReference type="SAM" id="Phobius"/>
    </source>
</evidence>
<dbReference type="SMART" id="SM00091">
    <property type="entry name" value="PAS"/>
    <property type="match status" value="1"/>
</dbReference>
<dbReference type="GO" id="GO:0007165">
    <property type="term" value="P:signal transduction"/>
    <property type="evidence" value="ECO:0007669"/>
    <property type="project" value="UniProtKB-ARBA"/>
</dbReference>
<evidence type="ECO:0000256" key="4">
    <source>
        <dbReference type="ARBA" id="ARBA00023136"/>
    </source>
</evidence>
<dbReference type="Gene3D" id="3.30.450.350">
    <property type="entry name" value="CHASE domain"/>
    <property type="match status" value="1"/>
</dbReference>
<feature type="transmembrane region" description="Helical" evidence="6">
    <location>
        <begin position="361"/>
        <end position="384"/>
    </location>
</feature>
<feature type="domain" description="PAS" evidence="7">
    <location>
        <begin position="421"/>
        <end position="465"/>
    </location>
</feature>
<evidence type="ECO:0000313" key="10">
    <source>
        <dbReference type="Proteomes" id="UP001431209"/>
    </source>
</evidence>
<reference evidence="9 10" key="1">
    <citation type="submission" date="2024-03" db="EMBL/GenBank/DDBJ databases">
        <title>The Acrasis kona genome and developmental transcriptomes reveal deep origins of eukaryotic multicellular pathways.</title>
        <authorList>
            <person name="Sheikh S."/>
            <person name="Fu C.-J."/>
            <person name="Brown M.W."/>
            <person name="Baldauf S.L."/>
        </authorList>
    </citation>
    <scope>NUCLEOTIDE SEQUENCE [LARGE SCALE GENOMIC DNA]</scope>
    <source>
        <strain evidence="9 10">ATCC MYA-3509</strain>
    </source>
</reference>
<dbReference type="InterPro" id="IPR042240">
    <property type="entry name" value="CHASE_sf"/>
</dbReference>
<dbReference type="Pfam" id="PF03924">
    <property type="entry name" value="CHASE"/>
    <property type="match status" value="1"/>
</dbReference>
<evidence type="ECO:0000256" key="2">
    <source>
        <dbReference type="ARBA" id="ARBA00022692"/>
    </source>
</evidence>
<feature type="domain" description="CHASE" evidence="8">
    <location>
        <begin position="198"/>
        <end position="285"/>
    </location>
</feature>
<evidence type="ECO:0000259" key="7">
    <source>
        <dbReference type="PROSITE" id="PS50112"/>
    </source>
</evidence>
<dbReference type="GO" id="GO:0006355">
    <property type="term" value="P:regulation of DNA-templated transcription"/>
    <property type="evidence" value="ECO:0007669"/>
    <property type="project" value="InterPro"/>
</dbReference>
<dbReference type="Pfam" id="PF00989">
    <property type="entry name" value="PAS"/>
    <property type="match status" value="1"/>
</dbReference>
<dbReference type="EMBL" id="JAOPGA020001330">
    <property type="protein sequence ID" value="KAL0487306.1"/>
    <property type="molecule type" value="Genomic_DNA"/>
</dbReference>
<keyword evidence="4 6" id="KW-0472">Membrane</keyword>
<dbReference type="InterPro" id="IPR006189">
    <property type="entry name" value="CHASE_dom"/>
</dbReference>
<dbReference type="InterPro" id="IPR013767">
    <property type="entry name" value="PAS_fold"/>
</dbReference>